<dbReference type="RefSeq" id="WP_313868634.1">
    <property type="nucleotide sequence ID" value="NZ_CP132507.1"/>
</dbReference>
<evidence type="ECO:0000313" key="2">
    <source>
        <dbReference type="Proteomes" id="UP001302257"/>
    </source>
</evidence>
<reference evidence="1 2" key="1">
    <citation type="submission" date="2023-08" db="EMBL/GenBank/DDBJ databases">
        <title>Rhodoferax potami sp. nov. and Rhodoferax mekongensis sp. nov., isolated from the Mekong River in Thailand.</title>
        <authorList>
            <person name="Kitikhun S."/>
            <person name="Charoenyingcharoen P."/>
            <person name="Siriarchawattana P."/>
            <person name="Likhitrattanapisal S."/>
            <person name="Nilsakha T."/>
            <person name="Chanpet A."/>
            <person name="Rattanawaree P."/>
            <person name="Ingsriswang S."/>
        </authorList>
    </citation>
    <scope>NUCLEOTIDE SEQUENCE [LARGE SCALE GENOMIC DNA]</scope>
    <source>
        <strain evidence="1 2">TBRC 17307</strain>
    </source>
</reference>
<dbReference type="EMBL" id="CP132507">
    <property type="protein sequence ID" value="WNO05910.1"/>
    <property type="molecule type" value="Genomic_DNA"/>
</dbReference>
<gene>
    <name evidence="1" type="ORF">RAN89_05645</name>
</gene>
<organism evidence="1 2">
    <name type="scientific">Rhodoferax mekongensis</name>
    <dbReference type="NCBI Taxonomy" id="3068341"/>
    <lineage>
        <taxon>Bacteria</taxon>
        <taxon>Pseudomonadati</taxon>
        <taxon>Pseudomonadota</taxon>
        <taxon>Betaproteobacteria</taxon>
        <taxon>Burkholderiales</taxon>
        <taxon>Comamonadaceae</taxon>
        <taxon>Rhodoferax</taxon>
    </lineage>
</organism>
<dbReference type="Proteomes" id="UP001302257">
    <property type="component" value="Chromosome"/>
</dbReference>
<name>A0ABZ0B1W2_9BURK</name>
<accession>A0ABZ0B1W2</accession>
<keyword evidence="2" id="KW-1185">Reference proteome</keyword>
<sequence length="586" mass="59782">MATSVGQTVNITPLTDLIVSTAAGRPAGSTLSDLCTPVSPSTTAPAACLTALSDAANSSKLNAAVSDVMNMISTINPGNANPLTGAFTANGTGMDKVLDQISVTPATAQSDMATVTLIATNTQIGSVTLPATAGATATTAPTPASSTEATAADAANTALSEIKTCFSAFNALYAAPLSAPSLSRVTEFLDATFTHAQLTQSSFASAFSDGGSQVIEGFKLDVAGFAPKDMSPFSAGEISQIDTSNNNANFGSSQRTIFNSRSTTAYDSASGSAWIKVRASGDAGTWLMKMIKGSAYSGCAGGWKMAGSQSQAAPHMNARINRNANGTYTRSWPFHMEKAKAIAVGGANAFVTVRGAGLAVYSGNASTPVGASTRVKLVQNPNTAALVLAEGQAYYGTGSDAIESCQDLAALTTPPAAGTPCIDETQTAPGKIYLWTVSSNSTTVVSVFPFQTSAVPISKTFAQSNASNIFATLGATTPSSFASVQALHDTDLTGQITFNYTQGSAYGSRVEHCGIQVWNGNTPILGAEQPPIGASRETTCTFNAPESIASNFGNNGFGYSGSATAAYIRVVTTALGNQAVWTKQLP</sequence>
<protein>
    <submittedName>
        <fullName evidence="1">Uncharacterized protein</fullName>
    </submittedName>
</protein>
<evidence type="ECO:0000313" key="1">
    <source>
        <dbReference type="EMBL" id="WNO05910.1"/>
    </source>
</evidence>
<proteinExistence type="predicted"/>